<dbReference type="Proteomes" id="UP000460412">
    <property type="component" value="Unassembled WGS sequence"/>
</dbReference>
<dbReference type="RefSeq" id="WP_159751962.1">
    <property type="nucleotide sequence ID" value="NZ_CASZNZ010000015.1"/>
</dbReference>
<accession>A0A7X3SJU6</accession>
<evidence type="ECO:0000313" key="2">
    <source>
        <dbReference type="Proteomes" id="UP000460412"/>
    </source>
</evidence>
<dbReference type="AlphaFoldDB" id="A0A7X3SJU6"/>
<organism evidence="1 2">
    <name type="scientific">Sporofaciens musculi</name>
    <dbReference type="NCBI Taxonomy" id="2681861"/>
    <lineage>
        <taxon>Bacteria</taxon>
        <taxon>Bacillati</taxon>
        <taxon>Bacillota</taxon>
        <taxon>Clostridia</taxon>
        <taxon>Lachnospirales</taxon>
        <taxon>Lachnospiraceae</taxon>
        <taxon>Sporofaciens</taxon>
    </lineage>
</organism>
<name>A0A7X3SJU6_9FIRM</name>
<protein>
    <submittedName>
        <fullName evidence="1">Uncharacterized protein</fullName>
    </submittedName>
</protein>
<keyword evidence="2" id="KW-1185">Reference proteome</keyword>
<reference evidence="1 2" key="1">
    <citation type="submission" date="2019-12" db="EMBL/GenBank/DDBJ databases">
        <title>Sporaefaciens musculi gen. nov., sp. nov., a novel bacterium isolated from the caecum of an obese mouse.</title>
        <authorList>
            <person name="Rasmussen T.S."/>
            <person name="Streidl T."/>
            <person name="Hitch T.C.A."/>
            <person name="Wortmann E."/>
            <person name="Deptula P."/>
            <person name="Hansen M."/>
            <person name="Nielsen D.S."/>
            <person name="Clavel T."/>
            <person name="Vogensen F.K."/>
        </authorList>
    </citation>
    <scope>NUCLEOTIDE SEQUENCE [LARGE SCALE GENOMIC DNA]</scope>
    <source>
        <strain evidence="1 2">WCA-9-b2</strain>
    </source>
</reference>
<comment type="caution">
    <text evidence="1">The sequence shown here is derived from an EMBL/GenBank/DDBJ whole genome shotgun (WGS) entry which is preliminary data.</text>
</comment>
<evidence type="ECO:0000313" key="1">
    <source>
        <dbReference type="EMBL" id="MXP76918.1"/>
    </source>
</evidence>
<sequence>MTEKELMQKNIEEFVQLQSYMLLADKDSEVYKAMKVRYNTLKVILTSSGINLTEIDRIKE</sequence>
<gene>
    <name evidence="1" type="ORF">GN277_16465</name>
</gene>
<proteinExistence type="predicted"/>
<dbReference type="EMBL" id="WUQX01000001">
    <property type="protein sequence ID" value="MXP76918.1"/>
    <property type="molecule type" value="Genomic_DNA"/>
</dbReference>